<protein>
    <submittedName>
        <fullName evidence="1">Uncharacterized protein</fullName>
    </submittedName>
</protein>
<organism evidence="1 2">
    <name type="scientific">Nemania bipapillata</name>
    <dbReference type="NCBI Taxonomy" id="110536"/>
    <lineage>
        <taxon>Eukaryota</taxon>
        <taxon>Fungi</taxon>
        <taxon>Dikarya</taxon>
        <taxon>Ascomycota</taxon>
        <taxon>Pezizomycotina</taxon>
        <taxon>Sordariomycetes</taxon>
        <taxon>Xylariomycetidae</taxon>
        <taxon>Xylariales</taxon>
        <taxon>Xylariaceae</taxon>
        <taxon>Nemania</taxon>
    </lineage>
</organism>
<gene>
    <name evidence="1" type="ORF">ONZ43_g6888</name>
</gene>
<proteinExistence type="predicted"/>
<accession>A0ACC2HWP6</accession>
<name>A0ACC2HWP6_9PEZI</name>
<reference evidence="1" key="1">
    <citation type="submission" date="2022-11" db="EMBL/GenBank/DDBJ databases">
        <title>Genome Sequence of Nemania bipapillata.</title>
        <authorList>
            <person name="Buettner E."/>
        </authorList>
    </citation>
    <scope>NUCLEOTIDE SEQUENCE</scope>
    <source>
        <strain evidence="1">CP14</strain>
    </source>
</reference>
<dbReference type="Proteomes" id="UP001153334">
    <property type="component" value="Unassembled WGS sequence"/>
</dbReference>
<sequence length="696" mass="73245">MWKTLVILLHCLVGTQAVVWVTTTDDLPSNTTTSCIASLGTDLSCDSALAKLRPSTYPPQSILSSVCNSACAASLGSYEAAVKSACGDQTYDSGSSTGPVPILTIPQLLRYTYNFSCLTDTSSGQYCKVLSAEAAGISADQSNLGDPDVSGGGTTDGCTDCDLKILQFQASSPFYANAEVSAQYSSATSSCQKTGYPLTTGTPVFTAPTPSPTNSTCTGRTYKVQSGDTCQSISKAQKIGTNWLLMDNNLPAYCADFPTNGTLCLGHSCPTITLEAGSTCDGLAKANNMTFAQLLAWNPSIDLACSNLDKQAGHELCVGNPDPGYVAPTSTSLSVSPTTATSPVTIPTDIADGTTTNCGSYYQAVPGDYCNLLLVRYGLSLGDFLILNPEINENCTNLLAYESYCILPVGDIGNYPGAPGSNSASLTGTPTAFASLPTATYIPALFGGYNRTYANRTRQDCQYYADGADLQVEVNGTFYDNTCQLAAVTYGISLANLAMWNPSLGDTSAVDCAFDTSLWYCLGFGGNDEDSDGGTTEKTPIADGTTSECDEYIEATSWDNCTTVLAGTGVTLAAFYALNPEVGADCSKFVGNYRYCLVGTPAPPSTTTSAVPPGPTQSGQPADCNAWYIAKKDDSCIVVEDLFGLTDAQFHAWNPAVSDDCASGFGDNHTDHYYFIFLFISDTPSAYTRRTAKRLQ</sequence>
<keyword evidence="2" id="KW-1185">Reference proteome</keyword>
<comment type="caution">
    <text evidence="1">The sequence shown here is derived from an EMBL/GenBank/DDBJ whole genome shotgun (WGS) entry which is preliminary data.</text>
</comment>
<dbReference type="EMBL" id="JAPESX010002671">
    <property type="protein sequence ID" value="KAJ8106951.1"/>
    <property type="molecule type" value="Genomic_DNA"/>
</dbReference>
<evidence type="ECO:0000313" key="1">
    <source>
        <dbReference type="EMBL" id="KAJ8106951.1"/>
    </source>
</evidence>
<evidence type="ECO:0000313" key="2">
    <source>
        <dbReference type="Proteomes" id="UP001153334"/>
    </source>
</evidence>